<dbReference type="EMBL" id="LSBJ02000012">
    <property type="protein sequence ID" value="OAQ58999.1"/>
    <property type="molecule type" value="Genomic_DNA"/>
</dbReference>
<dbReference type="RefSeq" id="XP_018137079.1">
    <property type="nucleotide sequence ID" value="XM_018289666.1"/>
</dbReference>
<reference evidence="1 2" key="1">
    <citation type="journal article" date="2016" name="PLoS Pathog.">
        <title>Biosynthesis of antibiotic leucinostatins in bio-control fungus Purpureocillium lilacinum and their inhibition on phytophthora revealed by genome mining.</title>
        <authorList>
            <person name="Wang G."/>
            <person name="Liu Z."/>
            <person name="Lin R."/>
            <person name="Li E."/>
            <person name="Mao Z."/>
            <person name="Ling J."/>
            <person name="Yang Y."/>
            <person name="Yin W.B."/>
            <person name="Xie B."/>
        </authorList>
    </citation>
    <scope>NUCLEOTIDE SEQUENCE [LARGE SCALE GENOMIC DNA]</scope>
    <source>
        <strain evidence="1">170</strain>
    </source>
</reference>
<proteinExistence type="predicted"/>
<evidence type="ECO:0000313" key="1">
    <source>
        <dbReference type="EMBL" id="OAQ58999.1"/>
    </source>
</evidence>
<organism evidence="1 2">
    <name type="scientific">Pochonia chlamydosporia 170</name>
    <dbReference type="NCBI Taxonomy" id="1380566"/>
    <lineage>
        <taxon>Eukaryota</taxon>
        <taxon>Fungi</taxon>
        <taxon>Dikarya</taxon>
        <taxon>Ascomycota</taxon>
        <taxon>Pezizomycotina</taxon>
        <taxon>Sordariomycetes</taxon>
        <taxon>Hypocreomycetidae</taxon>
        <taxon>Hypocreales</taxon>
        <taxon>Clavicipitaceae</taxon>
        <taxon>Pochonia</taxon>
    </lineage>
</organism>
<evidence type="ECO:0000313" key="2">
    <source>
        <dbReference type="Proteomes" id="UP000078397"/>
    </source>
</evidence>
<name>A0A179F1P1_METCM</name>
<dbReference type="AlphaFoldDB" id="A0A179F1P1"/>
<dbReference type="GeneID" id="28853660"/>
<sequence>MDCLERLAPTDGLALRFHRVLQYQLYLRYEQDVKSAKMAKSKGTKNSSIAIELFLSKMYADDWRSVEQEVKDVRREKFHYRKTLGKRLQVLCDNLGYGVLLLGSRRALRSILKEMKESMMEPFLCYTINTYPELPELLLKLDGVARAVLEGCQLGSLHASVEEVIPGIEEFLLTREGRFFPKSFHRIERRSLCERPISFTQAPVSI</sequence>
<keyword evidence="2" id="KW-1185">Reference proteome</keyword>
<dbReference type="Proteomes" id="UP000078397">
    <property type="component" value="Unassembled WGS sequence"/>
</dbReference>
<accession>A0A179F1P1</accession>
<dbReference type="KEGG" id="pchm:VFPPC_11497"/>
<dbReference type="OrthoDB" id="3562924at2759"/>
<protein>
    <submittedName>
        <fullName evidence="1">Uncharacterized protein</fullName>
    </submittedName>
</protein>
<comment type="caution">
    <text evidence="1">The sequence shown here is derived from an EMBL/GenBank/DDBJ whole genome shotgun (WGS) entry which is preliminary data.</text>
</comment>
<gene>
    <name evidence="1" type="ORF">VFPPC_11497</name>
</gene>